<keyword evidence="2" id="KW-0963">Cytoplasm</keyword>
<dbReference type="Gene3D" id="2.60.40.10">
    <property type="entry name" value="Immunoglobulins"/>
    <property type="match status" value="1"/>
</dbReference>
<evidence type="ECO:0000256" key="3">
    <source>
        <dbReference type="ARBA" id="ARBA00022801"/>
    </source>
</evidence>
<sequence>MSTQALLLSPRLMRLQQELEAGNQDALAAFWQEREQAGGPLIEPLEGDAAQMLVTFLWRDVDGQTRNVVVLGGPALPGAFAENQLHRLPFTDLWYRTYCVPADLRTTYQFSLNDPLTPCREIQDVLIRMMHARTDPLNPRQMRSPLGLPGKQDFMQVSILELPAAPVQHWILPQKGVPRGAVKLSMFLARRLQRTYHVAVYMPPVESTEPPGLLLLFDGWMYLNYMSVPTVMDNLIHAGKIAPYMVVLLSHMDYGTRRQELLCHYPFLDFLCEEFVPWIRENYRVSSDPARAIVGGVSAGGVAAAFTGLHAPDLFGNVLSQSGTFWSSSGGDVQREGEWLTAEYERREPVALRFSLEIGRFDRYVLIDPVAATRRFRDVLQRQGYAVDYAEFNGGHDFVCWRYSFVERFLALAQCGEEKGANG</sequence>
<accession>A0A326UAM1</accession>
<evidence type="ECO:0000256" key="4">
    <source>
        <dbReference type="ARBA" id="ARBA00024201"/>
    </source>
</evidence>
<dbReference type="PANTHER" id="PTHR48098">
    <property type="entry name" value="ENTEROCHELIN ESTERASE-RELATED"/>
    <property type="match status" value="1"/>
</dbReference>
<dbReference type="Gene3D" id="3.40.50.1820">
    <property type="entry name" value="alpha/beta hydrolase"/>
    <property type="match status" value="1"/>
</dbReference>
<evidence type="ECO:0000259" key="5">
    <source>
        <dbReference type="Pfam" id="PF11806"/>
    </source>
</evidence>
<dbReference type="InterPro" id="IPR029058">
    <property type="entry name" value="AB_hydrolase_fold"/>
</dbReference>
<keyword evidence="7" id="KW-1185">Reference proteome</keyword>
<dbReference type="InterPro" id="IPR021764">
    <property type="entry name" value="Enterochelin_esterase_N"/>
</dbReference>
<dbReference type="GO" id="GO:0006826">
    <property type="term" value="P:iron ion transport"/>
    <property type="evidence" value="ECO:0007669"/>
    <property type="project" value="InterPro"/>
</dbReference>
<dbReference type="GO" id="GO:0005506">
    <property type="term" value="F:iron ion binding"/>
    <property type="evidence" value="ECO:0007669"/>
    <property type="project" value="InterPro"/>
</dbReference>
<dbReference type="EMBL" id="QKUF01000004">
    <property type="protein sequence ID" value="PZW32708.1"/>
    <property type="molecule type" value="Genomic_DNA"/>
</dbReference>
<name>A0A326UAM1_THEHA</name>
<evidence type="ECO:0000313" key="7">
    <source>
        <dbReference type="Proteomes" id="UP000248806"/>
    </source>
</evidence>
<dbReference type="InterPro" id="IPR014756">
    <property type="entry name" value="Ig_E-set"/>
</dbReference>
<dbReference type="InterPro" id="IPR050583">
    <property type="entry name" value="Mycobacterial_A85_antigen"/>
</dbReference>
<organism evidence="6 7">
    <name type="scientific">Thermosporothrix hazakensis</name>
    <dbReference type="NCBI Taxonomy" id="644383"/>
    <lineage>
        <taxon>Bacteria</taxon>
        <taxon>Bacillati</taxon>
        <taxon>Chloroflexota</taxon>
        <taxon>Ktedonobacteria</taxon>
        <taxon>Ktedonobacterales</taxon>
        <taxon>Thermosporotrichaceae</taxon>
        <taxon>Thermosporothrix</taxon>
    </lineage>
</organism>
<comment type="subcellular location">
    <subcellularLocation>
        <location evidence="1">Cytoplasm</location>
    </subcellularLocation>
</comment>
<dbReference type="RefSeq" id="WP_111320994.1">
    <property type="nucleotide sequence ID" value="NZ_BIFX01000002.1"/>
</dbReference>
<dbReference type="PANTHER" id="PTHR48098:SF3">
    <property type="entry name" value="IRON(III) ENTEROBACTIN ESTERASE"/>
    <property type="match status" value="1"/>
</dbReference>
<evidence type="ECO:0000256" key="2">
    <source>
        <dbReference type="ARBA" id="ARBA00022490"/>
    </source>
</evidence>
<dbReference type="Proteomes" id="UP000248806">
    <property type="component" value="Unassembled WGS sequence"/>
</dbReference>
<dbReference type="InterPro" id="IPR000801">
    <property type="entry name" value="Esterase-like"/>
</dbReference>
<dbReference type="AlphaFoldDB" id="A0A326UAM1"/>
<dbReference type="GO" id="GO:0008849">
    <property type="term" value="F:enterochelin esterase activity"/>
    <property type="evidence" value="ECO:0007669"/>
    <property type="project" value="InterPro"/>
</dbReference>
<dbReference type="Pfam" id="PF11806">
    <property type="entry name" value="Enterochelin_N"/>
    <property type="match status" value="1"/>
</dbReference>
<dbReference type="SUPFAM" id="SSF81296">
    <property type="entry name" value="E set domains"/>
    <property type="match status" value="1"/>
</dbReference>
<dbReference type="OrthoDB" id="9803578at2"/>
<dbReference type="InterPro" id="IPR013783">
    <property type="entry name" value="Ig-like_fold"/>
</dbReference>
<keyword evidence="3" id="KW-0378">Hydrolase</keyword>
<gene>
    <name evidence="6" type="ORF">EI42_01800</name>
</gene>
<evidence type="ECO:0000256" key="1">
    <source>
        <dbReference type="ARBA" id="ARBA00004496"/>
    </source>
</evidence>
<dbReference type="Pfam" id="PF00756">
    <property type="entry name" value="Esterase"/>
    <property type="match status" value="1"/>
</dbReference>
<comment type="similarity">
    <text evidence="4">Belongs to the Fes family.</text>
</comment>
<protein>
    <submittedName>
        <fullName evidence="6">Enterochelin esterase family protein</fullName>
    </submittedName>
</protein>
<comment type="caution">
    <text evidence="6">The sequence shown here is derived from an EMBL/GenBank/DDBJ whole genome shotgun (WGS) entry which is preliminary data.</text>
</comment>
<evidence type="ECO:0000313" key="6">
    <source>
        <dbReference type="EMBL" id="PZW32708.1"/>
    </source>
</evidence>
<feature type="domain" description="Enterochelin esterase N-terminal" evidence="5">
    <location>
        <begin position="54"/>
        <end position="170"/>
    </location>
</feature>
<dbReference type="GO" id="GO:0005737">
    <property type="term" value="C:cytoplasm"/>
    <property type="evidence" value="ECO:0007669"/>
    <property type="project" value="UniProtKB-SubCell"/>
</dbReference>
<reference evidence="6 7" key="1">
    <citation type="submission" date="2018-06" db="EMBL/GenBank/DDBJ databases">
        <title>Genomic Encyclopedia of Archaeal and Bacterial Type Strains, Phase II (KMG-II): from individual species to whole genera.</title>
        <authorList>
            <person name="Goeker M."/>
        </authorList>
    </citation>
    <scope>NUCLEOTIDE SEQUENCE [LARGE SCALE GENOMIC DNA]</scope>
    <source>
        <strain evidence="6 7">ATCC BAA-1881</strain>
    </source>
</reference>
<proteinExistence type="inferred from homology"/>
<dbReference type="SUPFAM" id="SSF53474">
    <property type="entry name" value="alpha/beta-Hydrolases"/>
    <property type="match status" value="1"/>
</dbReference>